<evidence type="ECO:0000256" key="4">
    <source>
        <dbReference type="ARBA" id="ARBA00023239"/>
    </source>
</evidence>
<dbReference type="EMBL" id="LVLJ01003509">
    <property type="protein sequence ID" value="OAE21226.1"/>
    <property type="molecule type" value="Genomic_DNA"/>
</dbReference>
<keyword evidence="4" id="KW-0456">Lyase</keyword>
<comment type="similarity">
    <text evidence="2">Belongs to the PAL/histidase family.</text>
</comment>
<dbReference type="SUPFAM" id="SSF48557">
    <property type="entry name" value="L-aspartase-like"/>
    <property type="match status" value="1"/>
</dbReference>
<dbReference type="AlphaFoldDB" id="A0A176VN62"/>
<comment type="caution">
    <text evidence="5">The sequence shown here is derived from an EMBL/GenBank/DDBJ whole genome shotgun (WGS) entry which is preliminary data.</text>
</comment>
<evidence type="ECO:0008006" key="7">
    <source>
        <dbReference type="Google" id="ProtNLM"/>
    </source>
</evidence>
<dbReference type="GO" id="GO:0009800">
    <property type="term" value="P:cinnamic acid biosynthetic process"/>
    <property type="evidence" value="ECO:0007669"/>
    <property type="project" value="UniProtKB-UniPathway"/>
</dbReference>
<evidence type="ECO:0000313" key="5">
    <source>
        <dbReference type="EMBL" id="OAE21226.1"/>
    </source>
</evidence>
<accession>A0A176VN62</accession>
<protein>
    <recommendedName>
        <fullName evidence="7">Phenylalanine ammonia-lyase</fullName>
    </recommendedName>
</protein>
<dbReference type="InterPro" id="IPR023144">
    <property type="entry name" value="Phe_NH3-lyase_shielding_dom_sf"/>
</dbReference>
<organism evidence="5 6">
    <name type="scientific">Marchantia polymorpha subsp. ruderalis</name>
    <dbReference type="NCBI Taxonomy" id="1480154"/>
    <lineage>
        <taxon>Eukaryota</taxon>
        <taxon>Viridiplantae</taxon>
        <taxon>Streptophyta</taxon>
        <taxon>Embryophyta</taxon>
        <taxon>Marchantiophyta</taxon>
        <taxon>Marchantiopsida</taxon>
        <taxon>Marchantiidae</taxon>
        <taxon>Marchantiales</taxon>
        <taxon>Marchantiaceae</taxon>
        <taxon>Marchantia</taxon>
    </lineage>
</organism>
<sequence length="290" mass="32693">MMNEFFSSNFQQMKMSDEKTGDSMQYCLHPTAQVAPRTEDPLNWAKAARAMDCSHWEEVFDLVQEFQNEKEVVIQGVTLTVAQAVDLRHLEENMQVSVQNVVSQAAKKTLFTDAQGCLLPSRFCEKDLLKVVDNQPPFSYIDDATSASYPLMQKLRQCLVSHALSSENEEERCSVFRRISVFEEQVKTDLEATVAKVREQFDNGVAAVPNRISDCRSYPLYDFVRSLGTKLLVGTETRSPGQDIELVYEAISQGKMASPLIQCLAGWNGCSQINQALQNCSLIRIRCALR</sequence>
<dbReference type="GO" id="GO:0016829">
    <property type="term" value="F:lyase activity"/>
    <property type="evidence" value="ECO:0007669"/>
    <property type="project" value="UniProtKB-KW"/>
</dbReference>
<proteinExistence type="inferred from homology"/>
<keyword evidence="6" id="KW-1185">Reference proteome</keyword>
<evidence type="ECO:0000256" key="1">
    <source>
        <dbReference type="ARBA" id="ARBA00005138"/>
    </source>
</evidence>
<keyword evidence="3" id="KW-0587">Phenylpropanoid metabolism</keyword>
<dbReference type="Gene3D" id="1.20.200.10">
    <property type="entry name" value="Fumarase/aspartase (Central domain)"/>
    <property type="match status" value="1"/>
</dbReference>
<dbReference type="Gene3D" id="1.10.274.20">
    <property type="entry name" value="Phenylalanine ammonia-lyase 1, domain 3"/>
    <property type="match status" value="1"/>
</dbReference>
<dbReference type="InterPro" id="IPR008948">
    <property type="entry name" value="L-Aspartase-like"/>
</dbReference>
<dbReference type="PANTHER" id="PTHR10362">
    <property type="entry name" value="HISTIDINE AMMONIA-LYASE"/>
    <property type="match status" value="1"/>
</dbReference>
<dbReference type="Proteomes" id="UP000077202">
    <property type="component" value="Unassembled WGS sequence"/>
</dbReference>
<dbReference type="UniPathway" id="UPA00713">
    <property type="reaction ID" value="UER00725"/>
</dbReference>
<name>A0A176VN62_MARPO</name>
<dbReference type="InterPro" id="IPR001106">
    <property type="entry name" value="Aromatic_Lyase"/>
</dbReference>
<reference evidence="5" key="1">
    <citation type="submission" date="2016-03" db="EMBL/GenBank/DDBJ databases">
        <title>Mechanisms controlling the formation of the plant cell surface in tip-growing cells are functionally conserved among land plants.</title>
        <authorList>
            <person name="Honkanen S."/>
            <person name="Jones V.A."/>
            <person name="Morieri G."/>
            <person name="Champion C."/>
            <person name="Hetherington A.J."/>
            <person name="Kelly S."/>
            <person name="Saint-Marcoux D."/>
            <person name="Proust H."/>
            <person name="Prescott H."/>
            <person name="Dolan L."/>
        </authorList>
    </citation>
    <scope>NUCLEOTIDE SEQUENCE [LARGE SCALE GENOMIC DNA]</scope>
    <source>
        <tissue evidence="5">Whole gametophyte</tissue>
    </source>
</reference>
<evidence type="ECO:0000256" key="2">
    <source>
        <dbReference type="ARBA" id="ARBA00007238"/>
    </source>
</evidence>
<evidence type="ECO:0000313" key="6">
    <source>
        <dbReference type="Proteomes" id="UP000077202"/>
    </source>
</evidence>
<gene>
    <name evidence="5" type="ORF">AXG93_3833s1040</name>
</gene>
<evidence type="ECO:0000256" key="3">
    <source>
        <dbReference type="ARBA" id="ARBA00023051"/>
    </source>
</evidence>
<comment type="pathway">
    <text evidence="1">Phenylpropanoid metabolism; trans-cinnamate biosynthesis; trans-cinnamate from L-phenylalanine: step 1/1.</text>
</comment>